<dbReference type="PANTHER" id="PTHR10648:SF1">
    <property type="entry name" value="SERINE_THREONINE-PROTEIN PHOSPHATASE 4 REGULATORY SUBUNIT 1"/>
    <property type="match status" value="1"/>
</dbReference>
<dbReference type="Pfam" id="PF02985">
    <property type="entry name" value="HEAT"/>
    <property type="match status" value="1"/>
</dbReference>
<feature type="compositionally biased region" description="Polar residues" evidence="3">
    <location>
        <begin position="447"/>
        <end position="458"/>
    </location>
</feature>
<reference evidence="4 5" key="1">
    <citation type="submission" date="2018-11" db="EMBL/GenBank/DDBJ databases">
        <title>Genome sequence of Saitozyma podzolica DSM 27192.</title>
        <authorList>
            <person name="Aliyu H."/>
            <person name="Gorte O."/>
            <person name="Ochsenreither K."/>
        </authorList>
    </citation>
    <scope>NUCLEOTIDE SEQUENCE [LARGE SCALE GENOMIC DNA]</scope>
    <source>
        <strain evidence="4 5">DSM 27192</strain>
    </source>
</reference>
<dbReference type="STRING" id="1890683.A0A427YNM0"/>
<feature type="region of interest" description="Disordered" evidence="3">
    <location>
        <begin position="747"/>
        <end position="882"/>
    </location>
</feature>
<feature type="compositionally biased region" description="Polar residues" evidence="3">
    <location>
        <begin position="285"/>
        <end position="298"/>
    </location>
</feature>
<feature type="compositionally biased region" description="Pro residues" evidence="3">
    <location>
        <begin position="45"/>
        <end position="55"/>
    </location>
</feature>
<evidence type="ECO:0008006" key="6">
    <source>
        <dbReference type="Google" id="ProtNLM"/>
    </source>
</evidence>
<feature type="region of interest" description="Disordered" evidence="3">
    <location>
        <begin position="526"/>
        <end position="572"/>
    </location>
</feature>
<feature type="region of interest" description="Disordered" evidence="3">
    <location>
        <begin position="1"/>
        <end position="483"/>
    </location>
</feature>
<feature type="compositionally biased region" description="Low complexity" evidence="3">
    <location>
        <begin position="472"/>
        <end position="483"/>
    </location>
</feature>
<dbReference type="Proteomes" id="UP000279259">
    <property type="component" value="Unassembled WGS sequence"/>
</dbReference>
<dbReference type="InterPro" id="IPR021133">
    <property type="entry name" value="HEAT_type_2"/>
</dbReference>
<evidence type="ECO:0000256" key="1">
    <source>
        <dbReference type="ARBA" id="ARBA00022737"/>
    </source>
</evidence>
<accession>A0A427YNM0</accession>
<evidence type="ECO:0000256" key="2">
    <source>
        <dbReference type="PROSITE-ProRule" id="PRU00103"/>
    </source>
</evidence>
<feature type="compositionally biased region" description="Low complexity" evidence="3">
    <location>
        <begin position="133"/>
        <end position="164"/>
    </location>
</feature>
<feature type="compositionally biased region" description="Acidic residues" evidence="3">
    <location>
        <begin position="1"/>
        <end position="14"/>
    </location>
</feature>
<feature type="compositionally biased region" description="Basic and acidic residues" evidence="3">
    <location>
        <begin position="758"/>
        <end position="770"/>
    </location>
</feature>
<organism evidence="4 5">
    <name type="scientific">Saitozyma podzolica</name>
    <dbReference type="NCBI Taxonomy" id="1890683"/>
    <lineage>
        <taxon>Eukaryota</taxon>
        <taxon>Fungi</taxon>
        <taxon>Dikarya</taxon>
        <taxon>Basidiomycota</taxon>
        <taxon>Agaricomycotina</taxon>
        <taxon>Tremellomycetes</taxon>
        <taxon>Tremellales</taxon>
        <taxon>Trimorphomycetaceae</taxon>
        <taxon>Saitozyma</taxon>
    </lineage>
</organism>
<name>A0A427YNM0_9TREE</name>
<dbReference type="SUPFAM" id="SSF48371">
    <property type="entry name" value="ARM repeat"/>
    <property type="match status" value="1"/>
</dbReference>
<evidence type="ECO:0000313" key="4">
    <source>
        <dbReference type="EMBL" id="RSH92673.1"/>
    </source>
</evidence>
<feature type="compositionally biased region" description="Polar residues" evidence="3">
    <location>
        <begin position="420"/>
        <end position="430"/>
    </location>
</feature>
<feature type="compositionally biased region" description="Low complexity" evidence="3">
    <location>
        <begin position="299"/>
        <end position="325"/>
    </location>
</feature>
<feature type="compositionally biased region" description="Low complexity" evidence="3">
    <location>
        <begin position="18"/>
        <end position="44"/>
    </location>
</feature>
<comment type="caution">
    <text evidence="4">The sequence shown here is derived from an EMBL/GenBank/DDBJ whole genome shotgun (WGS) entry which is preliminary data.</text>
</comment>
<protein>
    <recommendedName>
        <fullName evidence="6">Serine/threonine-protein phosphatase 4 regulatory subunit 1</fullName>
    </recommendedName>
</protein>
<keyword evidence="5" id="KW-1185">Reference proteome</keyword>
<dbReference type="PROSITE" id="PS50077">
    <property type="entry name" value="HEAT_REPEAT"/>
    <property type="match status" value="1"/>
</dbReference>
<dbReference type="OrthoDB" id="340346at2759"/>
<dbReference type="PANTHER" id="PTHR10648">
    <property type="entry name" value="SERINE/THREONINE-PROTEIN PHOSPHATASE PP2A 65 KDA REGULATORY SUBUNIT"/>
    <property type="match status" value="1"/>
</dbReference>
<feature type="compositionally biased region" description="Gly residues" evidence="3">
    <location>
        <begin position="814"/>
        <end position="823"/>
    </location>
</feature>
<dbReference type="GO" id="GO:0005737">
    <property type="term" value="C:cytoplasm"/>
    <property type="evidence" value="ECO:0007669"/>
    <property type="project" value="TreeGrafter"/>
</dbReference>
<dbReference type="InterPro" id="IPR000357">
    <property type="entry name" value="HEAT"/>
</dbReference>
<evidence type="ECO:0000313" key="5">
    <source>
        <dbReference type="Proteomes" id="UP000279259"/>
    </source>
</evidence>
<dbReference type="GO" id="GO:0019888">
    <property type="term" value="F:protein phosphatase regulator activity"/>
    <property type="evidence" value="ECO:0007669"/>
    <property type="project" value="TreeGrafter"/>
</dbReference>
<feature type="compositionally biased region" description="Low complexity" evidence="3">
    <location>
        <begin position="74"/>
        <end position="102"/>
    </location>
</feature>
<evidence type="ECO:0000256" key="3">
    <source>
        <dbReference type="SAM" id="MobiDB-lite"/>
    </source>
</evidence>
<feature type="repeat" description="HEAT" evidence="2">
    <location>
        <begin position="1104"/>
        <end position="1142"/>
    </location>
</feature>
<proteinExistence type="predicted"/>
<feature type="compositionally biased region" description="Polar residues" evidence="3">
    <location>
        <begin position="848"/>
        <end position="863"/>
    </location>
</feature>
<feature type="compositionally biased region" description="Low complexity" evidence="3">
    <location>
        <begin position="378"/>
        <end position="391"/>
    </location>
</feature>
<sequence length="1687" mass="180775">MEMPEGEWGEEDDRDLTSRSSTSSQLSQGSSQTQGHGHGRSPSLTSPPPPPPDFNPPADVSGCSVESTLHAITPPASQSSSQVSSQIPSHASSQPASSAASPTFEADRSLQPSLLAQAAEMARPGLHSLQRVSNESMGGNSNSSISSVPSAQSYASGGAITIGSGSEGGEHLAEMRERLLVDAGSGPSWSRSDSGGEASFDVNVISPTPPLRPAPSPLEYNTEAGPSRRRGSGKSSSPVLPELPAEHAWDSVWPHPGAITRGVSNVSIPEAGPSRFPTAPVSPFITPSFSPAVIQTTAPRRPTSPRSSSPSRRSTSPSRSNFSPRVGNSPTLEPWQPPDTVLNRRRSSVTAAIAEPPILPHSPTGTSPVVIGNKHTRSFSNSSANSLSGTSPTHRSFAQSIDRLQKQSPPVSPPRSPRRTATQPAVQVSPSDRPASPMAAGTKWQRKSGQPSPPSNGLLNAGNRPRGKIALPPAVTSSPVASSAQTTMLGMDDGLIRIPPKVPSPPLFAPLARPAALRRALSDYDARARQMPVPPGLPRSSSLEGEDQPKQTPAYPDLHSPMHPSPLGELRGKKSPRLAATIEPMTVPPLDSEAIDRRRPRPAPLTMDLETRPAGVFPDHVGEVELVDEGDVLPPDIDLTMDVTFEDEGLNTLERIFLLSKSEFPFHRAYIARVLGDLLYDVDPCESVEYVLPLISSFTLDEDESVKEAFAADLHRMLWYFFSMCRVIPAGEEPTVPFTTGEDETVTITSEGVNVVHRPSEGEIEHRSRADSGSGAGSGSGSSGSSGSKSARDEVDSANESLDGRRKSVASLGGSLGGGGPSSGGSSFTRPGSSTFSVPEHDVDTPDSIVSSSSQDTVFSPSTHVDPYADTDPDKGWTKDVGPLVQQPTLPVDFFTPLLGALLLNANTDIQDSVRTGIVTLIGRLRGKGDLSAERWGQYAAEADERRVFASQNGPHSHDLRPMSTSQREMVEKELLQGIVVGMGRLSTEMPDHLFSDTLEENQRTLEMYADSLSEELSADIAQAHRDRDAFQAQLIQEATAGRATSMNLIGALCEFYDGVEVVQRGFVDEVLRSGDGDVPVRAEGAVALSYIAKIVPVEHVYRMIPLFEQLADDEYPQVRQSACLSLPAICRRIESPDYRRTFATKALRTLIADSPDGDDDVRCAALEVLGELIYVFHDDPRGPPAELLVAYLDADGVGKGLGEDWDVVASFNLPGVVLTLGPARWHELRDLYLRLNDSANPKVRRTLAASLHELSKILREDQVAQDLMPVYTRCLAEDDEIRELVFEHVEIFLCNLPLELGWSSFLDLCRAWSDGTLGGWRARERLALHIPALFQCFGEVDGVESVLEMMRDALLDPFAAVRDAATKGIPTSYEVLGQDSEIAKKFRETLLDLGTSSVFRQRLTFVRCLREFVKPPPNRSAFEDFFLPALPRLSQDVVDVRLGLAQIVADLFVVGAFYSDQMHVPSGIIQIAKDLAVDDAVDVRDTVRRVDLARLGKGDGVPFVVKPFEPPKRALTPSQVDPLHPDNQSSEQERPDTAEQTRGSPLPSAGDVADLSASNTAHQSPQPQPLLGGGGGIKASPESLGKGRSGSGGSDKREPTSPNAGKDLAAHFGEVGMGIGMGVKPPLLSPAWRAITGDARSPLTPNHGDQHQHWDSSPSPTAIPRGRDPFSESFAAATPDPSSGSE</sequence>
<dbReference type="Gene3D" id="1.25.10.10">
    <property type="entry name" value="Leucine-rich Repeat Variant"/>
    <property type="match status" value="1"/>
</dbReference>
<gene>
    <name evidence="4" type="ORF">EHS25_008118</name>
</gene>
<feature type="compositionally biased region" description="Pro residues" evidence="3">
    <location>
        <begin position="207"/>
        <end position="216"/>
    </location>
</feature>
<feature type="compositionally biased region" description="Low complexity" evidence="3">
    <location>
        <begin position="824"/>
        <end position="837"/>
    </location>
</feature>
<keyword evidence="1" id="KW-0677">Repeat</keyword>
<feature type="compositionally biased region" description="Basic and acidic residues" evidence="3">
    <location>
        <begin position="168"/>
        <end position="180"/>
    </location>
</feature>
<dbReference type="EMBL" id="RSCD01000005">
    <property type="protein sequence ID" value="RSH92673.1"/>
    <property type="molecule type" value="Genomic_DNA"/>
</dbReference>
<feature type="region of interest" description="Disordered" evidence="3">
    <location>
        <begin position="1634"/>
        <end position="1687"/>
    </location>
</feature>
<dbReference type="InterPro" id="IPR051023">
    <property type="entry name" value="PP2A_Regulatory_Subunit_A"/>
</dbReference>
<feature type="region of interest" description="Disordered" evidence="3">
    <location>
        <begin position="1509"/>
        <end position="1610"/>
    </location>
</feature>
<dbReference type="InterPro" id="IPR016024">
    <property type="entry name" value="ARM-type_fold"/>
</dbReference>
<feature type="compositionally biased region" description="Gly residues" evidence="3">
    <location>
        <begin position="774"/>
        <end position="784"/>
    </location>
</feature>
<dbReference type="InterPro" id="IPR011989">
    <property type="entry name" value="ARM-like"/>
</dbReference>